<feature type="non-terminal residue" evidence="1">
    <location>
        <position position="372"/>
    </location>
</feature>
<feature type="non-terminal residue" evidence="1">
    <location>
        <position position="1"/>
    </location>
</feature>
<dbReference type="STRING" id="50960.LS81_00025"/>
<protein>
    <submittedName>
        <fullName evidence="1">Uncharacterized protein</fullName>
    </submittedName>
</protein>
<evidence type="ECO:0000313" key="1">
    <source>
        <dbReference type="EMBL" id="TLD91353.1"/>
    </source>
</evidence>
<comment type="caution">
    <text evidence="1">The sequence shown here is derived from an EMBL/GenBank/DDBJ whole genome shotgun (WGS) entry which is preliminary data.</text>
</comment>
<accession>A0A4U8SWQ9</accession>
<gene>
    <name evidence="1" type="ORF">LS80_011290</name>
</gene>
<dbReference type="AlphaFoldDB" id="A0A4U8SWQ9"/>
<reference evidence="1 2" key="1">
    <citation type="journal article" date="2014" name="Genome Announc.">
        <title>Draft genome sequences of eight enterohepatic helicobacter species isolated from both laboratory and wild rodents.</title>
        <authorList>
            <person name="Sheh A."/>
            <person name="Shen Z."/>
            <person name="Fox J.G."/>
        </authorList>
    </citation>
    <scope>NUCLEOTIDE SEQUENCE [LARGE SCALE GENOMIC DNA]</scope>
    <source>
        <strain evidence="1 2">ATCC 49310</strain>
    </source>
</reference>
<organism evidence="1 2">
    <name type="scientific">Helicobacter trogontum</name>
    <dbReference type="NCBI Taxonomy" id="50960"/>
    <lineage>
        <taxon>Bacteria</taxon>
        <taxon>Pseudomonadati</taxon>
        <taxon>Campylobacterota</taxon>
        <taxon>Epsilonproteobacteria</taxon>
        <taxon>Campylobacterales</taxon>
        <taxon>Helicobacteraceae</taxon>
        <taxon>Helicobacter</taxon>
    </lineage>
</organism>
<dbReference type="Proteomes" id="UP000029861">
    <property type="component" value="Unassembled WGS sequence"/>
</dbReference>
<evidence type="ECO:0000313" key="2">
    <source>
        <dbReference type="Proteomes" id="UP000029861"/>
    </source>
</evidence>
<proteinExistence type="predicted"/>
<sequence>AKPRDEYTSQFQPNTDTKTEYIPKKPSIFKTLKFENESVNPSDYYAPVCKTYRENGVFEAGKNGCVVFVLCVGASGYGTETKGYGTQYNHTWSDPVGGWKIDGQTDTRTQIYNKVLRRTDYVHNPPQSLATPSSFGSYLSANAGLNIAENTITQYQNYRTWTIRGWASSWDWGGGQYRYRDENQIIKLSSGAFDGDLLGSDGQVKFGIFSLTPNEVVPISVGKGFVNGHVDIVYFELRNGNDEAITKPSEPNDVIAGIALPAPTPPQVTPPPLPLTLGIKPQKIELEVGHTQTIEIITNATNYTSLMQDDTIASFNEATKEITAKLKGDTMLTIEGIRDNESIRRAVAIKVIEKQTIINPTPPTTTPQNIPK</sequence>
<dbReference type="EMBL" id="JRPK02000136">
    <property type="protein sequence ID" value="TLD91353.1"/>
    <property type="molecule type" value="Genomic_DNA"/>
</dbReference>
<name>A0A4U8SWQ9_9HELI</name>